<feature type="active site" description="Proton acceptor" evidence="16">
    <location>
        <position position="107"/>
    </location>
</feature>
<dbReference type="UniPathway" id="UPA00241">
    <property type="reaction ID" value="UER00352"/>
</dbReference>
<evidence type="ECO:0000256" key="16">
    <source>
        <dbReference type="HAMAP-Rule" id="MF_01274"/>
    </source>
</evidence>
<organism evidence="17 18">
    <name type="scientific">Bacteroides salyersiae CL02T12C01</name>
    <dbReference type="NCBI Taxonomy" id="997887"/>
    <lineage>
        <taxon>Bacteria</taxon>
        <taxon>Pseudomonadati</taxon>
        <taxon>Bacteroidota</taxon>
        <taxon>Bacteroidia</taxon>
        <taxon>Bacteroidales</taxon>
        <taxon>Bacteroidaceae</taxon>
        <taxon>Bacteroides</taxon>
    </lineage>
</organism>
<keyword evidence="8 16" id="KW-0808">Transferase</keyword>
<evidence type="ECO:0000256" key="7">
    <source>
        <dbReference type="ARBA" id="ARBA00022490"/>
    </source>
</evidence>
<evidence type="ECO:0000256" key="6">
    <source>
        <dbReference type="ARBA" id="ARBA00012102"/>
    </source>
</evidence>
<dbReference type="EC" id="2.7.1.33" evidence="6 16"/>
<feature type="binding site" evidence="16">
    <location>
        <position position="98"/>
    </location>
    <ligand>
        <name>substrate</name>
    </ligand>
</feature>
<keyword evidence="13 16" id="KW-0173">Coenzyme A biosynthesis</keyword>
<evidence type="ECO:0000256" key="14">
    <source>
        <dbReference type="ARBA" id="ARBA00038036"/>
    </source>
</evidence>
<evidence type="ECO:0000256" key="9">
    <source>
        <dbReference type="ARBA" id="ARBA00022741"/>
    </source>
</evidence>
<evidence type="ECO:0000256" key="5">
    <source>
        <dbReference type="ARBA" id="ARBA00011738"/>
    </source>
</evidence>
<dbReference type="HAMAP" id="MF_01274">
    <property type="entry name" value="Pantothen_kinase_3"/>
    <property type="match status" value="1"/>
</dbReference>
<dbReference type="GO" id="GO:0046872">
    <property type="term" value="F:metal ion binding"/>
    <property type="evidence" value="ECO:0007669"/>
    <property type="project" value="UniProtKB-KW"/>
</dbReference>
<protein>
    <recommendedName>
        <fullName evidence="15 16">Type III pantothenate kinase</fullName>
        <ecNumber evidence="6 16">2.7.1.33</ecNumber>
    </recommendedName>
    <alternativeName>
        <fullName evidence="16">PanK-III</fullName>
    </alternativeName>
    <alternativeName>
        <fullName evidence="16">Pantothenic acid kinase</fullName>
    </alternativeName>
</protein>
<comment type="pathway">
    <text evidence="4 16">Cofactor biosynthesis; coenzyme A biosynthesis; CoA from (R)-pantothenate: step 1/5.</text>
</comment>
<evidence type="ECO:0000256" key="11">
    <source>
        <dbReference type="ARBA" id="ARBA00022840"/>
    </source>
</evidence>
<comment type="catalytic activity">
    <reaction evidence="1 16">
        <text>(R)-pantothenate + ATP = (R)-4'-phosphopantothenate + ADP + H(+)</text>
        <dbReference type="Rhea" id="RHEA:16373"/>
        <dbReference type="ChEBI" id="CHEBI:10986"/>
        <dbReference type="ChEBI" id="CHEBI:15378"/>
        <dbReference type="ChEBI" id="CHEBI:29032"/>
        <dbReference type="ChEBI" id="CHEBI:30616"/>
        <dbReference type="ChEBI" id="CHEBI:456216"/>
        <dbReference type="EC" id="2.7.1.33"/>
    </reaction>
</comment>
<proteinExistence type="inferred from homology"/>
<dbReference type="CDD" id="cd24015">
    <property type="entry name" value="ASKHA_NBD_PanK-III"/>
    <property type="match status" value="1"/>
</dbReference>
<feature type="binding site" evidence="16">
    <location>
        <begin position="105"/>
        <end position="108"/>
    </location>
    <ligand>
        <name>substrate</name>
    </ligand>
</feature>
<dbReference type="GO" id="GO:0005524">
    <property type="term" value="F:ATP binding"/>
    <property type="evidence" value="ECO:0007669"/>
    <property type="project" value="UniProtKB-UniRule"/>
</dbReference>
<dbReference type="SUPFAM" id="SSF53067">
    <property type="entry name" value="Actin-like ATPase domain"/>
    <property type="match status" value="2"/>
</dbReference>
<evidence type="ECO:0000256" key="15">
    <source>
        <dbReference type="ARBA" id="ARBA00040883"/>
    </source>
</evidence>
<dbReference type="Pfam" id="PF03309">
    <property type="entry name" value="Pan_kinase"/>
    <property type="match status" value="1"/>
</dbReference>
<dbReference type="InterPro" id="IPR043129">
    <property type="entry name" value="ATPase_NBD"/>
</dbReference>
<sequence length="255" mass="28423">MPIFARSKTISIVNLIVDIGNTIAKVALFDGETMVNVIYDSNQSLDCLESICIEHPVEQGIVATVIDLNECVSERLRKLPIPLLWLDKDTPLPVINLYETPDTLGYDRMAAVVAAHEQFPDRNILVIDAGTCITYEFIDSEGQYHGGNISLGLQMRFKALHQFTGRLPLVDPQGRSLDLGKDTETAIRAGVKKGIEYEISGYITAMKHKYPELLVFLTGGDDFSFDTNVKSVIFADRFLVLKGLNRILNYNNGRI</sequence>
<dbReference type="GO" id="GO:0005737">
    <property type="term" value="C:cytoplasm"/>
    <property type="evidence" value="ECO:0007669"/>
    <property type="project" value="UniProtKB-SubCell"/>
</dbReference>
<dbReference type="GO" id="GO:0015937">
    <property type="term" value="P:coenzyme A biosynthetic process"/>
    <property type="evidence" value="ECO:0007669"/>
    <property type="project" value="UniProtKB-UniRule"/>
</dbReference>
<dbReference type="NCBIfam" id="TIGR00671">
    <property type="entry name" value="baf"/>
    <property type="match status" value="1"/>
</dbReference>
<feature type="binding site" evidence="16">
    <location>
        <begin position="18"/>
        <end position="25"/>
    </location>
    <ligand>
        <name>ATP</name>
        <dbReference type="ChEBI" id="CHEBI:30616"/>
    </ligand>
</feature>
<dbReference type="NCBIfam" id="NF009854">
    <property type="entry name" value="PRK13320.1-6"/>
    <property type="match status" value="1"/>
</dbReference>
<dbReference type="AlphaFoldDB" id="I8Z7V0"/>
<dbReference type="PANTHER" id="PTHR34265:SF1">
    <property type="entry name" value="TYPE III PANTOTHENATE KINASE"/>
    <property type="match status" value="1"/>
</dbReference>
<keyword evidence="12 16" id="KW-0630">Potassium</keyword>
<dbReference type="PANTHER" id="PTHR34265">
    <property type="entry name" value="TYPE III PANTOTHENATE KINASE"/>
    <property type="match status" value="1"/>
</dbReference>
<comment type="subcellular location">
    <subcellularLocation>
        <location evidence="3 16">Cytoplasm</location>
    </subcellularLocation>
</comment>
<comment type="subunit">
    <text evidence="5 16">Homodimer.</text>
</comment>
<evidence type="ECO:0000256" key="4">
    <source>
        <dbReference type="ARBA" id="ARBA00005225"/>
    </source>
</evidence>
<dbReference type="GO" id="GO:0004594">
    <property type="term" value="F:pantothenate kinase activity"/>
    <property type="evidence" value="ECO:0007669"/>
    <property type="project" value="UniProtKB-UniRule"/>
</dbReference>
<comment type="cofactor">
    <cofactor evidence="2">
        <name>K(+)</name>
        <dbReference type="ChEBI" id="CHEBI:29103"/>
    </cofactor>
</comment>
<keyword evidence="16" id="KW-0479">Metal-binding</keyword>
<evidence type="ECO:0000313" key="18">
    <source>
        <dbReference type="Proteomes" id="UP000005150"/>
    </source>
</evidence>
<keyword evidence="7 16" id="KW-0963">Cytoplasm</keyword>
<accession>I8Z7V0</accession>
<gene>
    <name evidence="16" type="primary">coaX</name>
    <name evidence="17" type="ORF">HMPREF1071_00319</name>
</gene>
<dbReference type="Proteomes" id="UP000005150">
    <property type="component" value="Unassembled WGS sequence"/>
</dbReference>
<evidence type="ECO:0000256" key="2">
    <source>
        <dbReference type="ARBA" id="ARBA00001958"/>
    </source>
</evidence>
<evidence type="ECO:0000256" key="1">
    <source>
        <dbReference type="ARBA" id="ARBA00001206"/>
    </source>
</evidence>
<comment type="function">
    <text evidence="16">Catalyzes the phosphorylation of pantothenate (Pan), the first step in CoA biosynthesis.</text>
</comment>
<dbReference type="HOGENOM" id="CLU_066627_2_0_10"/>
<evidence type="ECO:0000256" key="8">
    <source>
        <dbReference type="ARBA" id="ARBA00022679"/>
    </source>
</evidence>
<dbReference type="Gene3D" id="3.30.420.40">
    <property type="match status" value="1"/>
</dbReference>
<evidence type="ECO:0000256" key="12">
    <source>
        <dbReference type="ARBA" id="ARBA00022958"/>
    </source>
</evidence>
<evidence type="ECO:0000256" key="13">
    <source>
        <dbReference type="ARBA" id="ARBA00022993"/>
    </source>
</evidence>
<keyword evidence="18" id="KW-1185">Reference proteome</keyword>
<keyword evidence="9 16" id="KW-0547">Nucleotide-binding</keyword>
<comment type="cofactor">
    <cofactor evidence="16">
        <name>NH4(+)</name>
        <dbReference type="ChEBI" id="CHEBI:28938"/>
    </cofactor>
    <cofactor evidence="16">
        <name>K(+)</name>
        <dbReference type="ChEBI" id="CHEBI:29103"/>
    </cofactor>
    <text evidence="16">A monovalent cation. Ammonium or potassium.</text>
</comment>
<evidence type="ECO:0000256" key="3">
    <source>
        <dbReference type="ARBA" id="ARBA00004496"/>
    </source>
</evidence>
<dbReference type="PATRIC" id="fig|997887.3.peg.337"/>
<comment type="similarity">
    <text evidence="14 16">Belongs to the type III pantothenate kinase family.</text>
</comment>
<feature type="binding site" evidence="16">
    <location>
        <position position="183"/>
    </location>
    <ligand>
        <name>substrate</name>
    </ligand>
</feature>
<dbReference type="EMBL" id="AGXV01000003">
    <property type="protein sequence ID" value="EIY71002.1"/>
    <property type="molecule type" value="Genomic_DNA"/>
</dbReference>
<name>I8Z7V0_9BACE</name>
<evidence type="ECO:0000256" key="10">
    <source>
        <dbReference type="ARBA" id="ARBA00022777"/>
    </source>
</evidence>
<keyword evidence="11 16" id="KW-0067">ATP-binding</keyword>
<evidence type="ECO:0000313" key="17">
    <source>
        <dbReference type="EMBL" id="EIY71002.1"/>
    </source>
</evidence>
<comment type="caution">
    <text evidence="17">The sequence shown here is derived from an EMBL/GenBank/DDBJ whole genome shotgun (WGS) entry which is preliminary data.</text>
</comment>
<feature type="binding site" evidence="16">
    <location>
        <position position="128"/>
    </location>
    <ligand>
        <name>K(+)</name>
        <dbReference type="ChEBI" id="CHEBI:29103"/>
    </ligand>
</feature>
<dbReference type="InterPro" id="IPR004619">
    <property type="entry name" value="Type_III_PanK"/>
</dbReference>
<reference evidence="17 18" key="1">
    <citation type="submission" date="2012-02" db="EMBL/GenBank/DDBJ databases">
        <title>The Genome Sequence of Bacteroides salyersiae CL02T12C01.</title>
        <authorList>
            <consortium name="The Broad Institute Genome Sequencing Platform"/>
            <person name="Earl A."/>
            <person name="Ward D."/>
            <person name="Feldgarden M."/>
            <person name="Gevers D."/>
            <person name="Zitomersky N.L."/>
            <person name="Coyne M.J."/>
            <person name="Comstock L.E."/>
            <person name="Young S.K."/>
            <person name="Zeng Q."/>
            <person name="Gargeya S."/>
            <person name="Fitzgerald M."/>
            <person name="Haas B."/>
            <person name="Abouelleil A."/>
            <person name="Alvarado L."/>
            <person name="Arachchi H.M."/>
            <person name="Berlin A."/>
            <person name="Chapman S.B."/>
            <person name="Gearin G."/>
            <person name="Goldberg J."/>
            <person name="Griggs A."/>
            <person name="Gujja S."/>
            <person name="Hansen M."/>
            <person name="Heiman D."/>
            <person name="Howarth C."/>
            <person name="Larimer J."/>
            <person name="Lui A."/>
            <person name="MacDonald P.J.P."/>
            <person name="McCowen C."/>
            <person name="Montmayeur A."/>
            <person name="Murphy C."/>
            <person name="Neiman D."/>
            <person name="Pearson M."/>
            <person name="Priest M."/>
            <person name="Roberts A."/>
            <person name="Saif S."/>
            <person name="Shea T."/>
            <person name="Sisk P."/>
            <person name="Stolte C."/>
            <person name="Sykes S."/>
            <person name="Wortman J."/>
            <person name="Nusbaum C."/>
            <person name="Birren B."/>
        </authorList>
    </citation>
    <scope>NUCLEOTIDE SEQUENCE [LARGE SCALE GENOMIC DNA]</scope>
    <source>
        <strain evidence="17 18">CL02T12C01</strain>
    </source>
</reference>
<keyword evidence="10 16" id="KW-0418">Kinase</keyword>
<feature type="binding site" evidence="16">
    <location>
        <position position="131"/>
    </location>
    <ligand>
        <name>ATP</name>
        <dbReference type="ChEBI" id="CHEBI:30616"/>
    </ligand>
</feature>